<dbReference type="InterPro" id="IPR020846">
    <property type="entry name" value="MFS_dom"/>
</dbReference>
<keyword evidence="3" id="KW-0813">Transport</keyword>
<feature type="domain" description="Major facilitator superfamily (MFS) profile" evidence="10">
    <location>
        <begin position="39"/>
        <end position="555"/>
    </location>
</feature>
<sequence length="628" mass="66969">MTDASEDVVADSAAGPCSSETQDGVKQIEAVSMVWSQWGLVFAYVGIFLMSFTTSLEGQVTLPLSAFAVSEFKTHSLISTVFVVQGIINAVIKPPMAKLADVFGRLEAFSVSVLLCALGYAQMAASHSVQTYASAQIFYSAGGTGLQILQQIFIADTSTLLNRALFSSLPDTPFLATVWIGPTIASALLAVTTWRWGYGMWAVILPLTFLPLALSLFLNRRKAWRLGLIARRHSYRDFSGPTALRTLFLDLDIVGILILSGAFALILLPLTLASRAQDTWQNPGIVGLIILGIALLAAFPVWESQPKLAPHPLIPLDLLKSRKFCAGCGIGFFYFMVFYMSVQPYFYSYLLVVHGQSVSAAGRITQTFSFAATMANIASSLLIQRTARCKPFLVAGAAVYLGATLLMLRLRTAASSVALLIAAQAALGIGASLQHLPAQLAVQSCATTHQQVGAATAVFLTLVEVGGAVGAAVSGAVWSSLVPAKLARYLPPGVGPAEAHDIYASVIKACSYAAGSPEREAINRAYQETMTALLTVAAGMCVPLLLLSLVMEDTRLDRADQHVRGRVIGGGVTLATATATTTSNHAETGPARRAGLGRSWLARDFRRRVTQEPGAENERTGLVARHRE</sequence>
<dbReference type="InterPro" id="IPR011701">
    <property type="entry name" value="MFS"/>
</dbReference>
<evidence type="ECO:0000256" key="7">
    <source>
        <dbReference type="ARBA" id="ARBA00023136"/>
    </source>
</evidence>
<feature type="transmembrane region" description="Helical" evidence="9">
    <location>
        <begin position="137"/>
        <end position="161"/>
    </location>
</feature>
<feature type="region of interest" description="Disordered" evidence="8">
    <location>
        <begin position="607"/>
        <end position="628"/>
    </location>
</feature>
<feature type="transmembrane region" description="Helical" evidence="9">
    <location>
        <begin position="173"/>
        <end position="192"/>
    </location>
</feature>
<evidence type="ECO:0000259" key="10">
    <source>
        <dbReference type="PROSITE" id="PS50850"/>
    </source>
</evidence>
<comment type="subcellular location">
    <subcellularLocation>
        <location evidence="1">Membrane</location>
        <topology evidence="1">Multi-pass membrane protein</topology>
    </subcellularLocation>
</comment>
<evidence type="ECO:0000256" key="3">
    <source>
        <dbReference type="ARBA" id="ARBA00022448"/>
    </source>
</evidence>
<feature type="transmembrane region" description="Helical" evidence="9">
    <location>
        <begin position="198"/>
        <end position="218"/>
    </location>
</feature>
<feature type="transmembrane region" description="Helical" evidence="9">
    <location>
        <begin position="34"/>
        <end position="52"/>
    </location>
</feature>
<dbReference type="Pfam" id="PF07690">
    <property type="entry name" value="MFS_1"/>
    <property type="match status" value="1"/>
</dbReference>
<dbReference type="AlphaFoldDB" id="A0AAD9I2R8"/>
<feature type="transmembrane region" description="Helical" evidence="9">
    <location>
        <begin position="284"/>
        <end position="303"/>
    </location>
</feature>
<gene>
    <name evidence="11" type="ORF">P8C59_004657</name>
</gene>
<reference evidence="11" key="1">
    <citation type="journal article" date="2023" name="Mol. Plant Microbe Interact.">
        <title>Elucidating the Obligate Nature and Biological Capacity of an Invasive Fungal Corn Pathogen.</title>
        <authorList>
            <person name="MacCready J.S."/>
            <person name="Roggenkamp E.M."/>
            <person name="Gdanetz K."/>
            <person name="Chilvers M.I."/>
        </authorList>
    </citation>
    <scope>NUCLEOTIDE SEQUENCE</scope>
    <source>
        <strain evidence="11">PM02</strain>
    </source>
</reference>
<organism evidence="11 12">
    <name type="scientific">Phyllachora maydis</name>
    <dbReference type="NCBI Taxonomy" id="1825666"/>
    <lineage>
        <taxon>Eukaryota</taxon>
        <taxon>Fungi</taxon>
        <taxon>Dikarya</taxon>
        <taxon>Ascomycota</taxon>
        <taxon>Pezizomycotina</taxon>
        <taxon>Sordariomycetes</taxon>
        <taxon>Sordariomycetidae</taxon>
        <taxon>Phyllachorales</taxon>
        <taxon>Phyllachoraceae</taxon>
        <taxon>Phyllachora</taxon>
    </lineage>
</organism>
<keyword evidence="5 9" id="KW-1133">Transmembrane helix</keyword>
<feature type="transmembrane region" description="Helical" evidence="9">
    <location>
        <begin position="414"/>
        <end position="433"/>
    </location>
</feature>
<keyword evidence="7 9" id="KW-0472">Membrane</keyword>
<feature type="transmembrane region" description="Helical" evidence="9">
    <location>
        <begin position="454"/>
        <end position="478"/>
    </location>
</feature>
<keyword evidence="6" id="KW-0406">Ion transport</keyword>
<feature type="transmembrane region" description="Helical" evidence="9">
    <location>
        <begin position="253"/>
        <end position="272"/>
    </location>
</feature>
<dbReference type="Proteomes" id="UP001217918">
    <property type="component" value="Unassembled WGS sequence"/>
</dbReference>
<evidence type="ECO:0000256" key="8">
    <source>
        <dbReference type="SAM" id="MobiDB-lite"/>
    </source>
</evidence>
<dbReference type="GO" id="GO:0015343">
    <property type="term" value="F:siderophore-iron transmembrane transporter activity"/>
    <property type="evidence" value="ECO:0007669"/>
    <property type="project" value="TreeGrafter"/>
</dbReference>
<evidence type="ECO:0000256" key="2">
    <source>
        <dbReference type="ARBA" id="ARBA00008335"/>
    </source>
</evidence>
<protein>
    <recommendedName>
        <fullName evidence="10">Major facilitator superfamily (MFS) profile domain-containing protein</fullName>
    </recommendedName>
</protein>
<evidence type="ECO:0000256" key="1">
    <source>
        <dbReference type="ARBA" id="ARBA00004141"/>
    </source>
</evidence>
<dbReference type="Gene3D" id="1.20.1250.20">
    <property type="entry name" value="MFS general substrate transporter like domains"/>
    <property type="match status" value="2"/>
</dbReference>
<dbReference type="InterPro" id="IPR036259">
    <property type="entry name" value="MFS_trans_sf"/>
</dbReference>
<feature type="transmembrane region" description="Helical" evidence="9">
    <location>
        <begin position="391"/>
        <end position="408"/>
    </location>
</feature>
<dbReference type="SUPFAM" id="SSF103473">
    <property type="entry name" value="MFS general substrate transporter"/>
    <property type="match status" value="1"/>
</dbReference>
<dbReference type="PANTHER" id="PTHR23501">
    <property type="entry name" value="MAJOR FACILITATOR SUPERFAMILY"/>
    <property type="match status" value="1"/>
</dbReference>
<evidence type="ECO:0000256" key="4">
    <source>
        <dbReference type="ARBA" id="ARBA00022692"/>
    </source>
</evidence>
<name>A0AAD9I2R8_9PEZI</name>
<feature type="transmembrane region" description="Helical" evidence="9">
    <location>
        <begin position="532"/>
        <end position="551"/>
    </location>
</feature>
<feature type="region of interest" description="Disordered" evidence="8">
    <location>
        <begin position="1"/>
        <end position="20"/>
    </location>
</feature>
<feature type="transmembrane region" description="Helical" evidence="9">
    <location>
        <begin position="324"/>
        <end position="347"/>
    </location>
</feature>
<feature type="transmembrane region" description="Helical" evidence="9">
    <location>
        <begin position="104"/>
        <end position="125"/>
    </location>
</feature>
<evidence type="ECO:0000256" key="9">
    <source>
        <dbReference type="SAM" id="Phobius"/>
    </source>
</evidence>
<dbReference type="FunFam" id="1.20.1250.20:FF:000197">
    <property type="entry name" value="Siderophore iron transporter 1"/>
    <property type="match status" value="1"/>
</dbReference>
<evidence type="ECO:0000256" key="6">
    <source>
        <dbReference type="ARBA" id="ARBA00023065"/>
    </source>
</evidence>
<dbReference type="EMBL" id="JAQQPM010000003">
    <property type="protein sequence ID" value="KAK2070133.1"/>
    <property type="molecule type" value="Genomic_DNA"/>
</dbReference>
<dbReference type="PANTHER" id="PTHR23501:SF87">
    <property type="entry name" value="SIDEROPHORE IRON TRANSPORTER 2"/>
    <property type="match status" value="1"/>
</dbReference>
<dbReference type="GO" id="GO:0005886">
    <property type="term" value="C:plasma membrane"/>
    <property type="evidence" value="ECO:0007669"/>
    <property type="project" value="TreeGrafter"/>
</dbReference>
<evidence type="ECO:0000313" key="12">
    <source>
        <dbReference type="Proteomes" id="UP001217918"/>
    </source>
</evidence>
<keyword evidence="4 9" id="KW-0812">Transmembrane</keyword>
<accession>A0AAD9I2R8</accession>
<comment type="similarity">
    <text evidence="2">Belongs to the major facilitator superfamily.</text>
</comment>
<evidence type="ECO:0000313" key="11">
    <source>
        <dbReference type="EMBL" id="KAK2070133.1"/>
    </source>
</evidence>
<evidence type="ECO:0000256" key="5">
    <source>
        <dbReference type="ARBA" id="ARBA00022989"/>
    </source>
</evidence>
<proteinExistence type="inferred from homology"/>
<dbReference type="PROSITE" id="PS50850">
    <property type="entry name" value="MFS"/>
    <property type="match status" value="1"/>
</dbReference>
<keyword evidence="12" id="KW-1185">Reference proteome</keyword>
<comment type="caution">
    <text evidence="11">The sequence shown here is derived from an EMBL/GenBank/DDBJ whole genome shotgun (WGS) entry which is preliminary data.</text>
</comment>